<sequence>MATSNPFQDIRMKAGDVDRSLNWYQIQVKNLKNVRPSKLMSNAPELTTTIMPGNMYMFFYDAKLKDKLPYWDAFPLVLPFRKVAGGFFGLNLHYIPYPVRFKLLAAMHDLAYDSKITENTRLQLNWRILNASSRYAPIKACVKHYLYDQLQSRFLKIHYPDWVTASQLPVERFVGANKQEVWRQSREKY</sequence>
<name>A0A6J7WVV4_9CAUD</name>
<protein>
    <submittedName>
        <fullName evidence="1">DNA end protector protein</fullName>
    </submittedName>
</protein>
<proteinExistence type="predicted"/>
<accession>A0A6J7WVV4</accession>
<gene>
    <name evidence="1" type="ORF">UFOVP242_114</name>
</gene>
<dbReference type="EMBL" id="LR798294">
    <property type="protein sequence ID" value="CAB5221867.1"/>
    <property type="molecule type" value="Genomic_DNA"/>
</dbReference>
<organism evidence="1">
    <name type="scientific">uncultured Caudovirales phage</name>
    <dbReference type="NCBI Taxonomy" id="2100421"/>
    <lineage>
        <taxon>Viruses</taxon>
        <taxon>Duplodnaviria</taxon>
        <taxon>Heunggongvirae</taxon>
        <taxon>Uroviricota</taxon>
        <taxon>Caudoviricetes</taxon>
        <taxon>Peduoviridae</taxon>
        <taxon>Maltschvirus</taxon>
        <taxon>Maltschvirus maltsch</taxon>
    </lineage>
</organism>
<evidence type="ECO:0000313" key="1">
    <source>
        <dbReference type="EMBL" id="CAB5221867.1"/>
    </source>
</evidence>
<reference evidence="1" key="1">
    <citation type="submission" date="2020-05" db="EMBL/GenBank/DDBJ databases">
        <authorList>
            <person name="Chiriac C."/>
            <person name="Salcher M."/>
            <person name="Ghai R."/>
            <person name="Kavagutti S V."/>
        </authorList>
    </citation>
    <scope>NUCLEOTIDE SEQUENCE</scope>
</reference>